<dbReference type="EMBL" id="SNRW01015257">
    <property type="protein sequence ID" value="KAA6370567.1"/>
    <property type="molecule type" value="Genomic_DNA"/>
</dbReference>
<evidence type="ECO:0000313" key="2">
    <source>
        <dbReference type="EMBL" id="KAA6370567.1"/>
    </source>
</evidence>
<dbReference type="AlphaFoldDB" id="A0A5J4UJC5"/>
<dbReference type="Proteomes" id="UP000324800">
    <property type="component" value="Unassembled WGS sequence"/>
</dbReference>
<proteinExistence type="predicted"/>
<accession>A0A5J4UJC5</accession>
<comment type="caution">
    <text evidence="2">The sequence shown here is derived from an EMBL/GenBank/DDBJ whole genome shotgun (WGS) entry which is preliminary data.</text>
</comment>
<organism evidence="2 3">
    <name type="scientific">Streblomastix strix</name>
    <dbReference type="NCBI Taxonomy" id="222440"/>
    <lineage>
        <taxon>Eukaryota</taxon>
        <taxon>Metamonada</taxon>
        <taxon>Preaxostyla</taxon>
        <taxon>Oxymonadida</taxon>
        <taxon>Streblomastigidae</taxon>
        <taxon>Streblomastix</taxon>
    </lineage>
</organism>
<sequence>MSVTELNSEINAIWSNAQANDGFFNELRDAEQKVQQLHRHRGRKKSSYKNVDKFAQTEDRTEPEIDSKTKRARRQAGKVLSQLIGYFNRDVKRNRELASFTSAREYTSRYPKFGYRVEAIDLDKDKDTPDNTVVYRKNGNIYAVVGFFTVPGFGGKNKQTGKRILKSIDTLQGYFGTVDY</sequence>
<reference evidence="2 3" key="1">
    <citation type="submission" date="2019-03" db="EMBL/GenBank/DDBJ databases">
        <title>Single cell metagenomics reveals metabolic interactions within the superorganism composed of flagellate Streblomastix strix and complex community of Bacteroidetes bacteria on its surface.</title>
        <authorList>
            <person name="Treitli S.C."/>
            <person name="Kolisko M."/>
            <person name="Husnik F."/>
            <person name="Keeling P."/>
            <person name="Hampl V."/>
        </authorList>
    </citation>
    <scope>NUCLEOTIDE SEQUENCE [LARGE SCALE GENOMIC DNA]</scope>
    <source>
        <strain evidence="2">ST1C</strain>
    </source>
</reference>
<evidence type="ECO:0000256" key="1">
    <source>
        <dbReference type="SAM" id="MobiDB-lite"/>
    </source>
</evidence>
<evidence type="ECO:0000313" key="3">
    <source>
        <dbReference type="Proteomes" id="UP000324800"/>
    </source>
</evidence>
<feature type="compositionally biased region" description="Basic residues" evidence="1">
    <location>
        <begin position="37"/>
        <end position="47"/>
    </location>
</feature>
<name>A0A5J4UJC5_9EUKA</name>
<protein>
    <submittedName>
        <fullName evidence="2">Uncharacterized protein</fullName>
    </submittedName>
</protein>
<feature type="compositionally biased region" description="Basic and acidic residues" evidence="1">
    <location>
        <begin position="50"/>
        <end position="69"/>
    </location>
</feature>
<feature type="region of interest" description="Disordered" evidence="1">
    <location>
        <begin position="37"/>
        <end position="72"/>
    </location>
</feature>
<feature type="non-terminal residue" evidence="2">
    <location>
        <position position="180"/>
    </location>
</feature>
<gene>
    <name evidence="2" type="ORF">EZS28_033905</name>
</gene>